<keyword evidence="1" id="KW-0344">Guanine-nucleotide releasing factor</keyword>
<dbReference type="InterPro" id="IPR043162">
    <property type="entry name" value="DOCK_C_lobe_C"/>
</dbReference>
<dbReference type="GO" id="GO:0031267">
    <property type="term" value="F:small GTPase binding"/>
    <property type="evidence" value="ECO:0007669"/>
    <property type="project" value="TreeGrafter"/>
</dbReference>
<dbReference type="PANTHER" id="PTHR45653:SF10">
    <property type="entry name" value="MYOBLAST CITY, ISOFORM B"/>
    <property type="match status" value="1"/>
</dbReference>
<dbReference type="InterPro" id="IPR046773">
    <property type="entry name" value="DOCKER_Lobe_C"/>
</dbReference>
<dbReference type="Proteomes" id="UP000594262">
    <property type="component" value="Unplaced"/>
</dbReference>
<feature type="domain" description="DOCKER" evidence="3">
    <location>
        <begin position="128"/>
        <end position="534"/>
    </location>
</feature>
<sequence>MATLWELCRKELIDNLQTATLPVLYETLKGEGKDGMRKVELELLNRLEVLMTKKQEEENRDEFFEDIISTQFPECLDVSPDEETSIEQNTDQKMSQELMKILVDYRSANSEGNLSLKIMCTHRLMDFYQRSKEFDMFFKCIHKLSDLHLECGCFTEAALALKVHADNHEWKEDVRLEEFLIFPTQTEWERKEALCLKIIEHFNEGKEWEMALLLCNELMEQYKQKKQFRKLAEIMHKQGNLYEAILDKTRQPPTYFKVSFYGKGFPQYLKDEVLVYRGQELETLAGFTSRICTQFPTVKVIYKNGRPDDEILKSDGQHIQICTVLPISEDADEFIQSFNEDTQAYYRINNVEKFSFNRPFHRGEKDPKNEFKTLWLERTTQTVENKFPNILRWSRIVKDEKIELPPIVNAIEMICSKNKELQSKVDDYAPLMKSNASQLSMVLNGVIDANVNGGIANYQSAFLSPEYLEENPKDEEKVEELKEALIEQSNILNDGLKIHEYYVNESLRPFHDKMMLMYSAMKISIETGKPMELDLLSSMNNTLSARSMSMPGG</sequence>
<reference evidence="4" key="1">
    <citation type="submission" date="2021-01" db="UniProtKB">
        <authorList>
            <consortium name="EnsemblMetazoa"/>
        </authorList>
    </citation>
    <scope>IDENTIFICATION</scope>
</reference>
<dbReference type="OrthoDB" id="18896at2759"/>
<dbReference type="GO" id="GO:0005886">
    <property type="term" value="C:plasma membrane"/>
    <property type="evidence" value="ECO:0007669"/>
    <property type="project" value="TreeGrafter"/>
</dbReference>
<accession>A0A7M5WT62</accession>
<evidence type="ECO:0000256" key="2">
    <source>
        <dbReference type="PROSITE-ProRule" id="PRU00984"/>
    </source>
</evidence>
<dbReference type="Pfam" id="PF20422">
    <property type="entry name" value="DHR-2_Lobe_B"/>
    <property type="match status" value="1"/>
</dbReference>
<dbReference type="Gene3D" id="1.25.40.410">
    <property type="match status" value="1"/>
</dbReference>
<dbReference type="PANTHER" id="PTHR45653">
    <property type="entry name" value="DEDICATOR OF CYTOKINESIS"/>
    <property type="match status" value="1"/>
</dbReference>
<dbReference type="InterPro" id="IPR026791">
    <property type="entry name" value="DOCK"/>
</dbReference>
<dbReference type="AlphaFoldDB" id="A0A7M5WT62"/>
<dbReference type="PROSITE" id="PS51651">
    <property type="entry name" value="DOCKER"/>
    <property type="match status" value="1"/>
</dbReference>
<evidence type="ECO:0000313" key="5">
    <source>
        <dbReference type="Proteomes" id="UP000594262"/>
    </source>
</evidence>
<dbReference type="Gene3D" id="1.20.58.740">
    <property type="match status" value="1"/>
</dbReference>
<name>A0A7M5WT62_9CNID</name>
<evidence type="ECO:0000256" key="1">
    <source>
        <dbReference type="ARBA" id="ARBA00022658"/>
    </source>
</evidence>
<dbReference type="InterPro" id="IPR046770">
    <property type="entry name" value="DOCKER_Lobe_B"/>
</dbReference>
<dbReference type="InterPro" id="IPR046769">
    <property type="entry name" value="DOCKER_Lobe_A"/>
</dbReference>
<evidence type="ECO:0000259" key="3">
    <source>
        <dbReference type="PROSITE" id="PS51651"/>
    </source>
</evidence>
<dbReference type="InterPro" id="IPR043161">
    <property type="entry name" value="DOCK_C_lobe_A"/>
</dbReference>
<dbReference type="CDD" id="cd11684">
    <property type="entry name" value="DHR2_DOCK"/>
    <property type="match status" value="1"/>
</dbReference>
<dbReference type="GO" id="GO:0005737">
    <property type="term" value="C:cytoplasm"/>
    <property type="evidence" value="ECO:0007669"/>
    <property type="project" value="TreeGrafter"/>
</dbReference>
<protein>
    <recommendedName>
        <fullName evidence="3">DOCKER domain-containing protein</fullName>
    </recommendedName>
</protein>
<dbReference type="GO" id="GO:0005085">
    <property type="term" value="F:guanyl-nucleotide exchange factor activity"/>
    <property type="evidence" value="ECO:0007669"/>
    <property type="project" value="UniProtKB-KW"/>
</dbReference>
<keyword evidence="5" id="KW-1185">Reference proteome</keyword>
<dbReference type="EnsemblMetazoa" id="CLYHEMT012748.4">
    <property type="protein sequence ID" value="CLYHEMP012748.4"/>
    <property type="gene ID" value="CLYHEMG012748"/>
</dbReference>
<proteinExistence type="inferred from homology"/>
<comment type="similarity">
    <text evidence="2">Belongs to the DOCK family.</text>
</comment>
<dbReference type="GO" id="GO:0007264">
    <property type="term" value="P:small GTPase-mediated signal transduction"/>
    <property type="evidence" value="ECO:0007669"/>
    <property type="project" value="InterPro"/>
</dbReference>
<dbReference type="Pfam" id="PF06920">
    <property type="entry name" value="DHR-2_Lobe_A"/>
    <property type="match status" value="1"/>
</dbReference>
<dbReference type="Pfam" id="PF20421">
    <property type="entry name" value="DHR-2_Lobe_C"/>
    <property type="match status" value="1"/>
</dbReference>
<organism evidence="4 5">
    <name type="scientific">Clytia hemisphaerica</name>
    <dbReference type="NCBI Taxonomy" id="252671"/>
    <lineage>
        <taxon>Eukaryota</taxon>
        <taxon>Metazoa</taxon>
        <taxon>Cnidaria</taxon>
        <taxon>Hydrozoa</taxon>
        <taxon>Hydroidolina</taxon>
        <taxon>Leptothecata</taxon>
        <taxon>Obeliida</taxon>
        <taxon>Clytiidae</taxon>
        <taxon>Clytia</taxon>
    </lineage>
</organism>
<dbReference type="InterPro" id="IPR027357">
    <property type="entry name" value="DOCKER_dom"/>
</dbReference>
<evidence type="ECO:0000313" key="4">
    <source>
        <dbReference type="EnsemblMetazoa" id="CLYHEMP012748.4"/>
    </source>
</evidence>